<dbReference type="InterPro" id="IPR043504">
    <property type="entry name" value="Peptidase_S1_PA_chymotrypsin"/>
</dbReference>
<dbReference type="InterPro" id="IPR001254">
    <property type="entry name" value="Trypsin_dom"/>
</dbReference>
<protein>
    <submittedName>
        <fullName evidence="5">Peptidase S1 domain-containing protein</fullName>
    </submittedName>
</protein>
<proteinExistence type="predicted"/>
<evidence type="ECO:0000256" key="1">
    <source>
        <dbReference type="ARBA" id="ARBA00023157"/>
    </source>
</evidence>
<dbReference type="PANTHER" id="PTHR24252:SF7">
    <property type="entry name" value="HYALIN"/>
    <property type="match status" value="1"/>
</dbReference>
<dbReference type="WBParaSite" id="PSAMB.scaffold2960size20390.g19792.t1">
    <property type="protein sequence ID" value="PSAMB.scaffold2960size20390.g19792.t1"/>
    <property type="gene ID" value="PSAMB.scaffold2960size20390.g19792"/>
</dbReference>
<evidence type="ECO:0000259" key="3">
    <source>
        <dbReference type="PROSITE" id="PS50240"/>
    </source>
</evidence>
<dbReference type="InterPro" id="IPR033116">
    <property type="entry name" value="TRYPSIN_SER"/>
</dbReference>
<keyword evidence="2" id="KW-0378">Hydrolase</keyword>
<dbReference type="PROSITE" id="PS50240">
    <property type="entry name" value="TRYPSIN_DOM"/>
    <property type="match status" value="1"/>
</dbReference>
<organism evidence="4 5">
    <name type="scientific">Plectus sambesii</name>
    <dbReference type="NCBI Taxonomy" id="2011161"/>
    <lineage>
        <taxon>Eukaryota</taxon>
        <taxon>Metazoa</taxon>
        <taxon>Ecdysozoa</taxon>
        <taxon>Nematoda</taxon>
        <taxon>Chromadorea</taxon>
        <taxon>Plectida</taxon>
        <taxon>Plectina</taxon>
        <taxon>Plectoidea</taxon>
        <taxon>Plectidae</taxon>
        <taxon>Plectus</taxon>
    </lineage>
</organism>
<dbReference type="SUPFAM" id="SSF50494">
    <property type="entry name" value="Trypsin-like serine proteases"/>
    <property type="match status" value="1"/>
</dbReference>
<evidence type="ECO:0000313" key="4">
    <source>
        <dbReference type="Proteomes" id="UP000887566"/>
    </source>
</evidence>
<dbReference type="CDD" id="cd00190">
    <property type="entry name" value="Tryp_SPc"/>
    <property type="match status" value="1"/>
</dbReference>
<dbReference type="PRINTS" id="PR00722">
    <property type="entry name" value="CHYMOTRYPSIN"/>
</dbReference>
<keyword evidence="2" id="KW-0645">Protease</keyword>
<evidence type="ECO:0000256" key="2">
    <source>
        <dbReference type="RuleBase" id="RU363034"/>
    </source>
</evidence>
<dbReference type="FunFam" id="2.40.10.10:FF:000068">
    <property type="entry name" value="transmembrane protease serine 2"/>
    <property type="match status" value="1"/>
</dbReference>
<evidence type="ECO:0000313" key="5">
    <source>
        <dbReference type="WBParaSite" id="PSAMB.scaffold2960size20390.g19792.t1"/>
    </source>
</evidence>
<dbReference type="GO" id="GO:0004252">
    <property type="term" value="F:serine-type endopeptidase activity"/>
    <property type="evidence" value="ECO:0007669"/>
    <property type="project" value="InterPro"/>
</dbReference>
<sequence length="329" mass="37006">MEMSCGRSSAQQNDISQYGTYRHPQRQGAVPTKRIIGGSKTHAKAWPWMAYLIIMTYSQSELRCGATIVSDRWLITAAHCLTDFWNGTVLVGFKDVHDWYTQESYLIESTTVHPGYYAYDKMMHNHDIALIKAVRDIKFNEYVQPICLSANDSHFSKNYHFGHVTGWGYHSKPIPHDSESEHNTTQSEEHYVVHGFSDKLLVARIPFIDYDKCRSYWKLVGVGDGQICAGAFQKGTSMGDSGGPLQVHGIDGRWYLVGITSFGEESSDETALDQDKNPGVYTRVSYYCDFIAKETEGTLTCDTGSTASGTLVSCFVVLLSLMSHYYRAF</sequence>
<dbReference type="PROSITE" id="PS00134">
    <property type="entry name" value="TRYPSIN_HIS"/>
    <property type="match status" value="1"/>
</dbReference>
<keyword evidence="1" id="KW-1015">Disulfide bond</keyword>
<keyword evidence="4" id="KW-1185">Reference proteome</keyword>
<keyword evidence="2" id="KW-0720">Serine protease</keyword>
<name>A0A914W3P5_9BILA</name>
<dbReference type="PROSITE" id="PS00135">
    <property type="entry name" value="TRYPSIN_SER"/>
    <property type="match status" value="1"/>
</dbReference>
<dbReference type="GO" id="GO:0006508">
    <property type="term" value="P:proteolysis"/>
    <property type="evidence" value="ECO:0007669"/>
    <property type="project" value="UniProtKB-KW"/>
</dbReference>
<dbReference type="AlphaFoldDB" id="A0A914W3P5"/>
<dbReference type="Pfam" id="PF00089">
    <property type="entry name" value="Trypsin"/>
    <property type="match status" value="1"/>
</dbReference>
<dbReference type="InterPro" id="IPR018114">
    <property type="entry name" value="TRYPSIN_HIS"/>
</dbReference>
<dbReference type="Proteomes" id="UP000887566">
    <property type="component" value="Unplaced"/>
</dbReference>
<dbReference type="Gene3D" id="2.40.10.10">
    <property type="entry name" value="Trypsin-like serine proteases"/>
    <property type="match status" value="1"/>
</dbReference>
<dbReference type="SMART" id="SM00020">
    <property type="entry name" value="Tryp_SPc"/>
    <property type="match status" value="1"/>
</dbReference>
<dbReference type="InterPro" id="IPR001314">
    <property type="entry name" value="Peptidase_S1A"/>
</dbReference>
<dbReference type="InterPro" id="IPR009003">
    <property type="entry name" value="Peptidase_S1_PA"/>
</dbReference>
<reference evidence="5" key="1">
    <citation type="submission" date="2022-11" db="UniProtKB">
        <authorList>
            <consortium name="WormBaseParasite"/>
        </authorList>
    </citation>
    <scope>IDENTIFICATION</scope>
</reference>
<feature type="domain" description="Peptidase S1" evidence="3">
    <location>
        <begin position="35"/>
        <end position="296"/>
    </location>
</feature>
<accession>A0A914W3P5</accession>
<dbReference type="PANTHER" id="PTHR24252">
    <property type="entry name" value="ACROSIN-RELATED"/>
    <property type="match status" value="1"/>
</dbReference>